<dbReference type="InterPro" id="IPR045272">
    <property type="entry name" value="ANXUR1/2-like"/>
</dbReference>
<name>A0A4S4DKI3_CAMSN</name>
<sequence length="454" mass="50555">MTNNFGDELVIGVGGFGKVYKGFIDNGATTVAIKRLDIESQQEAEEFWTEVKMLSKLRHTHLVALIGQCNDCQEMILVYEYVARGTLADYIYKTSRKESGITTSALTWEQRLNICIGAARGLDCLHTGTDQSFIHGDVKTTNILLDENWVSQDFRFWAVRRPYKPFSNPLLCGRPPVDIKLEEDQISLILWAQECIKKGKLDRIIDPSLSGQITPEFEVFCKGCLQLFTNSSKGKAYNGSSGGEPQSRIGVTTYESLVEGKKGDSSKSGLSNDLFWEPLPDSVTRPHHHFSLADIQAATNDFNKLLLVGNEGLCKLYKGFLGGETGIVAKLKEATAKIEIARIAFETAQKRCGKLSSIDKANVLEVPDASSGHQSIRDSEADENPYIPPPGKYNLQTPSLYREIQQNLVPDASSGHRSIRDSEADENPYIPPQVDQVRFYTSLQLDTFIMNKEK</sequence>
<evidence type="ECO:0000256" key="4">
    <source>
        <dbReference type="ARBA" id="ARBA00022777"/>
    </source>
</evidence>
<keyword evidence="2" id="KW-0808">Transferase</keyword>
<dbReference type="PANTHER" id="PTHR27003:SF467">
    <property type="entry name" value="PROTEIN KINASE DOMAIN-CONTAINING PROTEIN"/>
    <property type="match status" value="1"/>
</dbReference>
<dbReference type="PROSITE" id="PS50011">
    <property type="entry name" value="PROTEIN_KINASE_DOM"/>
    <property type="match status" value="1"/>
</dbReference>
<dbReference type="GO" id="GO:0009506">
    <property type="term" value="C:plasmodesma"/>
    <property type="evidence" value="ECO:0007669"/>
    <property type="project" value="TreeGrafter"/>
</dbReference>
<keyword evidence="3 6" id="KW-0547">Nucleotide-binding</keyword>
<keyword evidence="4" id="KW-0418">Kinase</keyword>
<comment type="caution">
    <text evidence="10">The sequence shown here is derived from an EMBL/GenBank/DDBJ whole genome shotgun (WGS) entry which is preliminary data.</text>
</comment>
<accession>A0A4S4DKI3</accession>
<keyword evidence="1 7" id="KW-0723">Serine/threonine-protein kinase</keyword>
<dbReference type="GO" id="GO:0005886">
    <property type="term" value="C:plasma membrane"/>
    <property type="evidence" value="ECO:0007669"/>
    <property type="project" value="TreeGrafter"/>
</dbReference>
<dbReference type="STRING" id="542762.A0A4S4DKI3"/>
<comment type="similarity">
    <text evidence="7">Belongs to the protein kinase superfamily.</text>
</comment>
<dbReference type="InterPro" id="IPR001245">
    <property type="entry name" value="Ser-Thr/Tyr_kinase_cat_dom"/>
</dbReference>
<keyword evidence="5 6" id="KW-0067">ATP-binding</keyword>
<evidence type="ECO:0000313" key="11">
    <source>
        <dbReference type="Proteomes" id="UP000306102"/>
    </source>
</evidence>
<dbReference type="GO" id="GO:0005524">
    <property type="term" value="F:ATP binding"/>
    <property type="evidence" value="ECO:0007669"/>
    <property type="project" value="UniProtKB-UniRule"/>
</dbReference>
<dbReference type="PANTHER" id="PTHR27003">
    <property type="entry name" value="OS07G0166700 PROTEIN"/>
    <property type="match status" value="1"/>
</dbReference>
<dbReference type="Gene3D" id="3.30.200.20">
    <property type="entry name" value="Phosphorylase Kinase, domain 1"/>
    <property type="match status" value="2"/>
</dbReference>
<dbReference type="SUPFAM" id="SSF53659">
    <property type="entry name" value="Isocitrate/Isopropylmalate dehydrogenase-like"/>
    <property type="match status" value="1"/>
</dbReference>
<feature type="binding site" evidence="6">
    <location>
        <position position="34"/>
    </location>
    <ligand>
        <name>ATP</name>
        <dbReference type="ChEBI" id="CHEBI:30616"/>
    </ligand>
</feature>
<dbReference type="InterPro" id="IPR000719">
    <property type="entry name" value="Prot_kinase_dom"/>
</dbReference>
<dbReference type="Proteomes" id="UP000306102">
    <property type="component" value="Unassembled WGS sequence"/>
</dbReference>
<dbReference type="InterPro" id="IPR011009">
    <property type="entry name" value="Kinase-like_dom_sf"/>
</dbReference>
<dbReference type="AlphaFoldDB" id="A0A4S4DKI3"/>
<evidence type="ECO:0000256" key="7">
    <source>
        <dbReference type="RuleBase" id="RU000304"/>
    </source>
</evidence>
<dbReference type="FunFam" id="3.30.200.20:FF:000039">
    <property type="entry name" value="receptor-like protein kinase FERONIA"/>
    <property type="match status" value="1"/>
</dbReference>
<evidence type="ECO:0000256" key="1">
    <source>
        <dbReference type="ARBA" id="ARBA00022527"/>
    </source>
</evidence>
<evidence type="ECO:0000256" key="8">
    <source>
        <dbReference type="SAM" id="MobiDB-lite"/>
    </source>
</evidence>
<dbReference type="SUPFAM" id="SSF56112">
    <property type="entry name" value="Protein kinase-like (PK-like)"/>
    <property type="match status" value="1"/>
</dbReference>
<dbReference type="EMBL" id="SDRB02010964">
    <property type="protein sequence ID" value="THG03409.1"/>
    <property type="molecule type" value="Genomic_DNA"/>
</dbReference>
<evidence type="ECO:0000313" key="10">
    <source>
        <dbReference type="EMBL" id="THG03409.1"/>
    </source>
</evidence>
<proteinExistence type="inferred from homology"/>
<dbReference type="GO" id="GO:0004674">
    <property type="term" value="F:protein serine/threonine kinase activity"/>
    <property type="evidence" value="ECO:0007669"/>
    <property type="project" value="UniProtKB-KW"/>
</dbReference>
<feature type="region of interest" description="Disordered" evidence="8">
    <location>
        <begin position="369"/>
        <end position="390"/>
    </location>
</feature>
<dbReference type="PROSITE" id="PS00108">
    <property type="entry name" value="PROTEIN_KINASE_ST"/>
    <property type="match status" value="1"/>
</dbReference>
<evidence type="ECO:0000256" key="6">
    <source>
        <dbReference type="PROSITE-ProRule" id="PRU10141"/>
    </source>
</evidence>
<reference evidence="10 11" key="1">
    <citation type="journal article" date="2018" name="Proc. Natl. Acad. Sci. U.S.A.">
        <title>Draft genome sequence of Camellia sinensis var. sinensis provides insights into the evolution of the tea genome and tea quality.</title>
        <authorList>
            <person name="Wei C."/>
            <person name="Yang H."/>
            <person name="Wang S."/>
            <person name="Zhao J."/>
            <person name="Liu C."/>
            <person name="Gao L."/>
            <person name="Xia E."/>
            <person name="Lu Y."/>
            <person name="Tai Y."/>
            <person name="She G."/>
            <person name="Sun J."/>
            <person name="Cao H."/>
            <person name="Tong W."/>
            <person name="Gao Q."/>
            <person name="Li Y."/>
            <person name="Deng W."/>
            <person name="Jiang X."/>
            <person name="Wang W."/>
            <person name="Chen Q."/>
            <person name="Zhang S."/>
            <person name="Li H."/>
            <person name="Wu J."/>
            <person name="Wang P."/>
            <person name="Li P."/>
            <person name="Shi C."/>
            <person name="Zheng F."/>
            <person name="Jian J."/>
            <person name="Huang B."/>
            <person name="Shan D."/>
            <person name="Shi M."/>
            <person name="Fang C."/>
            <person name="Yue Y."/>
            <person name="Li F."/>
            <person name="Li D."/>
            <person name="Wei S."/>
            <person name="Han B."/>
            <person name="Jiang C."/>
            <person name="Yin Y."/>
            <person name="Xia T."/>
            <person name="Zhang Z."/>
            <person name="Bennetzen J.L."/>
            <person name="Zhao S."/>
            <person name="Wan X."/>
        </authorList>
    </citation>
    <scope>NUCLEOTIDE SEQUENCE [LARGE SCALE GENOMIC DNA]</scope>
    <source>
        <strain evidence="11">cv. Shuchazao</strain>
        <tissue evidence="10">Leaf</tissue>
    </source>
</reference>
<protein>
    <recommendedName>
        <fullName evidence="9">Protein kinase domain-containing protein</fullName>
    </recommendedName>
</protein>
<dbReference type="SMART" id="SM00220">
    <property type="entry name" value="S_TKc"/>
    <property type="match status" value="1"/>
</dbReference>
<dbReference type="InterPro" id="IPR017441">
    <property type="entry name" value="Protein_kinase_ATP_BS"/>
</dbReference>
<evidence type="ECO:0000256" key="2">
    <source>
        <dbReference type="ARBA" id="ARBA00022679"/>
    </source>
</evidence>
<evidence type="ECO:0000256" key="5">
    <source>
        <dbReference type="ARBA" id="ARBA00022840"/>
    </source>
</evidence>
<organism evidence="10 11">
    <name type="scientific">Camellia sinensis var. sinensis</name>
    <name type="common">China tea</name>
    <dbReference type="NCBI Taxonomy" id="542762"/>
    <lineage>
        <taxon>Eukaryota</taxon>
        <taxon>Viridiplantae</taxon>
        <taxon>Streptophyta</taxon>
        <taxon>Embryophyta</taxon>
        <taxon>Tracheophyta</taxon>
        <taxon>Spermatophyta</taxon>
        <taxon>Magnoliopsida</taxon>
        <taxon>eudicotyledons</taxon>
        <taxon>Gunneridae</taxon>
        <taxon>Pentapetalae</taxon>
        <taxon>asterids</taxon>
        <taxon>Ericales</taxon>
        <taxon>Theaceae</taxon>
        <taxon>Camellia</taxon>
    </lineage>
</organism>
<evidence type="ECO:0000259" key="9">
    <source>
        <dbReference type="PROSITE" id="PS50011"/>
    </source>
</evidence>
<dbReference type="GO" id="GO:0004714">
    <property type="term" value="F:transmembrane receptor protein tyrosine kinase activity"/>
    <property type="evidence" value="ECO:0007669"/>
    <property type="project" value="InterPro"/>
</dbReference>
<dbReference type="Gene3D" id="1.10.510.10">
    <property type="entry name" value="Transferase(Phosphotransferase) domain 1"/>
    <property type="match status" value="1"/>
</dbReference>
<gene>
    <name evidence="10" type="ORF">TEA_026316</name>
</gene>
<feature type="domain" description="Protein kinase" evidence="9">
    <location>
        <begin position="5"/>
        <end position="376"/>
    </location>
</feature>
<dbReference type="Pfam" id="PF07714">
    <property type="entry name" value="PK_Tyr_Ser-Thr"/>
    <property type="match status" value="1"/>
</dbReference>
<dbReference type="InterPro" id="IPR008271">
    <property type="entry name" value="Ser/Thr_kinase_AS"/>
</dbReference>
<feature type="region of interest" description="Disordered" evidence="8">
    <location>
        <begin position="411"/>
        <end position="433"/>
    </location>
</feature>
<keyword evidence="11" id="KW-1185">Reference proteome</keyword>
<evidence type="ECO:0000256" key="3">
    <source>
        <dbReference type="ARBA" id="ARBA00022741"/>
    </source>
</evidence>
<dbReference type="PROSITE" id="PS00107">
    <property type="entry name" value="PROTEIN_KINASE_ATP"/>
    <property type="match status" value="1"/>
</dbReference>